<dbReference type="GO" id="GO:0016020">
    <property type="term" value="C:membrane"/>
    <property type="evidence" value="ECO:0007669"/>
    <property type="project" value="TreeGrafter"/>
</dbReference>
<protein>
    <submittedName>
        <fullName evidence="5">Long-chain fatty acid--CoA ligase</fullName>
    </submittedName>
</protein>
<dbReference type="OrthoDB" id="9803968at2"/>
<sequence>MADAVAAASPAEDTFPKLLLRNARIRGDRPAIREKDLGIWQTWTWSEVADEVRAFGLGFQELGFKRGSRVAIVGSNRPCLYWAIMATQALGGVPVPVYADAVAEELAQVLADADVTFAVVEDQEQVDKILSVRDRAATIERVIYDDPRGLRDYDHARLHPFTHVQEIGRRRLESDPGAAEAWLAEIDAGKGSDISIMLYTSGTTGRSKGVMLSGERCIAAASDTVAFDKLTDRDEALAYLPLAWVGDHYLNYAQGMVAGFCIACPESMETVLQDLREIGPTFYFAPPRVFENNLTTVMIRMEDAGRLKQRMFHYFLGVAKKYGERILNGERVPLTGRLLYGLGELLVYGPLKNVLGFSRIRVAYTAGEAIGPDLFSFYRSLGMNLKQLYGQTEAFLYVTAHADGHVRADTVGPPAPNVEIQIASSGEVIFRSPGQFVAYYKNEEATREAQTEDGWVHTGDAGFFAKDGQLKIIDRAKDVGKLTDGSLFAPKYIENKLKFFPNIKEAVAFGDGRDYATVFINIDLNSVGNWAERNNVSYGSYQELAAHPDVYGMVEEHVASVNRDLVAEEAMAGSQIRRFLILHKELDADDGELTRTQKVRRSFIAERYAPLIEALYDGSDEKYVETEVTFEDGRTGKIRATVEIRDMAEVPSAPGAREAAE</sequence>
<evidence type="ECO:0000256" key="2">
    <source>
        <dbReference type="ARBA" id="ARBA00022832"/>
    </source>
</evidence>
<dbReference type="Proteomes" id="UP000249299">
    <property type="component" value="Unassembled WGS sequence"/>
</dbReference>
<accession>A0A327JMD3</accession>
<dbReference type="AlphaFoldDB" id="A0A327JMD3"/>
<keyword evidence="2" id="KW-0276">Fatty acid metabolism</keyword>
<dbReference type="InterPro" id="IPR042099">
    <property type="entry name" value="ANL_N_sf"/>
</dbReference>
<gene>
    <name evidence="5" type="ORF">CH339_15780</name>
</gene>
<dbReference type="EMBL" id="NPEV01000037">
    <property type="protein sequence ID" value="RAI26012.1"/>
    <property type="molecule type" value="Genomic_DNA"/>
</dbReference>
<evidence type="ECO:0000313" key="6">
    <source>
        <dbReference type="Proteomes" id="UP000249299"/>
    </source>
</evidence>
<name>A0A327JMD3_9HYPH</name>
<dbReference type="PROSITE" id="PS00455">
    <property type="entry name" value="AMP_BINDING"/>
    <property type="match status" value="1"/>
</dbReference>
<dbReference type="PANTHER" id="PTHR43272:SF32">
    <property type="entry name" value="AMP-DEPENDENT SYNTHETASE_LIGASE DOMAIN-CONTAINING PROTEIN"/>
    <property type="match status" value="1"/>
</dbReference>
<keyword evidence="1 5" id="KW-0436">Ligase</keyword>
<dbReference type="InterPro" id="IPR000873">
    <property type="entry name" value="AMP-dep_synth/lig_dom"/>
</dbReference>
<dbReference type="RefSeq" id="WP_111435348.1">
    <property type="nucleotide sequence ID" value="NZ_JACIGG010000007.1"/>
</dbReference>
<dbReference type="Pfam" id="PF23562">
    <property type="entry name" value="AMP-binding_C_3"/>
    <property type="match status" value="1"/>
</dbReference>
<evidence type="ECO:0000259" key="4">
    <source>
        <dbReference type="Pfam" id="PF00501"/>
    </source>
</evidence>
<dbReference type="PANTHER" id="PTHR43272">
    <property type="entry name" value="LONG-CHAIN-FATTY-ACID--COA LIGASE"/>
    <property type="match status" value="1"/>
</dbReference>
<dbReference type="Gene3D" id="3.40.50.12780">
    <property type="entry name" value="N-terminal domain of ligase-like"/>
    <property type="match status" value="1"/>
</dbReference>
<evidence type="ECO:0000256" key="1">
    <source>
        <dbReference type="ARBA" id="ARBA00022598"/>
    </source>
</evidence>
<organism evidence="5 6">
    <name type="scientific">Rhodobium orientis</name>
    <dbReference type="NCBI Taxonomy" id="34017"/>
    <lineage>
        <taxon>Bacteria</taxon>
        <taxon>Pseudomonadati</taxon>
        <taxon>Pseudomonadota</taxon>
        <taxon>Alphaproteobacteria</taxon>
        <taxon>Hyphomicrobiales</taxon>
        <taxon>Rhodobiaceae</taxon>
        <taxon>Rhodobium</taxon>
    </lineage>
</organism>
<reference evidence="5 6" key="1">
    <citation type="submission" date="2017-07" db="EMBL/GenBank/DDBJ databases">
        <title>Draft Genome Sequences of Select Purple Nonsulfur Bacteria.</title>
        <authorList>
            <person name="Lasarre B."/>
            <person name="Mckinlay J.B."/>
        </authorList>
    </citation>
    <scope>NUCLEOTIDE SEQUENCE [LARGE SCALE GENOMIC DNA]</scope>
    <source>
        <strain evidence="5 6">DSM 11290</strain>
    </source>
</reference>
<evidence type="ECO:0000256" key="3">
    <source>
        <dbReference type="ARBA" id="ARBA00023098"/>
    </source>
</evidence>
<dbReference type="Pfam" id="PF00501">
    <property type="entry name" value="AMP-binding"/>
    <property type="match status" value="1"/>
</dbReference>
<comment type="caution">
    <text evidence="5">The sequence shown here is derived from an EMBL/GenBank/DDBJ whole genome shotgun (WGS) entry which is preliminary data.</text>
</comment>
<keyword evidence="6" id="KW-1185">Reference proteome</keyword>
<dbReference type="SUPFAM" id="SSF56801">
    <property type="entry name" value="Acetyl-CoA synthetase-like"/>
    <property type="match status" value="1"/>
</dbReference>
<dbReference type="InterPro" id="IPR020845">
    <property type="entry name" value="AMP-binding_CS"/>
</dbReference>
<dbReference type="GO" id="GO:0004467">
    <property type="term" value="F:long-chain fatty acid-CoA ligase activity"/>
    <property type="evidence" value="ECO:0007669"/>
    <property type="project" value="TreeGrafter"/>
</dbReference>
<feature type="domain" description="AMP-dependent synthetase/ligase" evidence="4">
    <location>
        <begin position="21"/>
        <end position="437"/>
    </location>
</feature>
<keyword evidence="3" id="KW-0443">Lipid metabolism</keyword>
<evidence type="ECO:0000313" key="5">
    <source>
        <dbReference type="EMBL" id="RAI26012.1"/>
    </source>
</evidence>
<proteinExistence type="predicted"/>